<sequence>MRSPTIDKMLKARSQWYGHVLRAIADSVRTIRLSLDVSICVLDDVRSGNATLIGCAKTSKRPDQEYNLAVAAIKPEVPENGGFQYPELPGLSGTKDKRKKFEATALEQTEKGWAAGRGEDVK</sequence>
<gene>
    <name evidence="1" type="ORF">HPLM_LOCUS633</name>
</gene>
<reference evidence="3" key="1">
    <citation type="submission" date="2017-02" db="UniProtKB">
        <authorList>
            <consortium name="WormBaseParasite"/>
        </authorList>
    </citation>
    <scope>IDENTIFICATION</scope>
</reference>
<evidence type="ECO:0000313" key="2">
    <source>
        <dbReference type="Proteomes" id="UP000268014"/>
    </source>
</evidence>
<evidence type="ECO:0000313" key="3">
    <source>
        <dbReference type="WBParaSite" id="HPLM_0000063201-mRNA-1"/>
    </source>
</evidence>
<protein>
    <submittedName>
        <fullName evidence="3">Transposase</fullName>
    </submittedName>
</protein>
<reference evidence="1 2" key="2">
    <citation type="submission" date="2018-11" db="EMBL/GenBank/DDBJ databases">
        <authorList>
            <consortium name="Pathogen Informatics"/>
        </authorList>
    </citation>
    <scope>NUCLEOTIDE SEQUENCE [LARGE SCALE GENOMIC DNA]</scope>
    <source>
        <strain evidence="1 2">MHpl1</strain>
    </source>
</reference>
<evidence type="ECO:0000313" key="1">
    <source>
        <dbReference type="EMBL" id="VDO05925.1"/>
    </source>
</evidence>
<dbReference type="WBParaSite" id="HPLM_0000063201-mRNA-1">
    <property type="protein sequence ID" value="HPLM_0000063201-mRNA-1"/>
    <property type="gene ID" value="HPLM_0000063201"/>
</dbReference>
<organism evidence="3">
    <name type="scientific">Haemonchus placei</name>
    <name type="common">Barber's pole worm</name>
    <dbReference type="NCBI Taxonomy" id="6290"/>
    <lineage>
        <taxon>Eukaryota</taxon>
        <taxon>Metazoa</taxon>
        <taxon>Ecdysozoa</taxon>
        <taxon>Nematoda</taxon>
        <taxon>Chromadorea</taxon>
        <taxon>Rhabditida</taxon>
        <taxon>Rhabditina</taxon>
        <taxon>Rhabditomorpha</taxon>
        <taxon>Strongyloidea</taxon>
        <taxon>Trichostrongylidae</taxon>
        <taxon>Haemonchus</taxon>
    </lineage>
</organism>
<dbReference type="EMBL" id="UZAF01000507">
    <property type="protein sequence ID" value="VDO05925.1"/>
    <property type="molecule type" value="Genomic_DNA"/>
</dbReference>
<accession>A0A0N4VTL5</accession>
<dbReference type="Proteomes" id="UP000268014">
    <property type="component" value="Unassembled WGS sequence"/>
</dbReference>
<dbReference type="AlphaFoldDB" id="A0A0N4VTL5"/>
<keyword evidence="2" id="KW-1185">Reference proteome</keyword>
<name>A0A0N4VTL5_HAEPC</name>
<proteinExistence type="predicted"/>